<protein>
    <submittedName>
        <fullName evidence="4">LSU ribosomal protein L28P</fullName>
    </submittedName>
</protein>
<dbReference type="GO" id="GO:0003735">
    <property type="term" value="F:structural constituent of ribosome"/>
    <property type="evidence" value="ECO:0007669"/>
    <property type="project" value="InterPro"/>
</dbReference>
<accession>A0A0G0PT32</accession>
<evidence type="ECO:0000313" key="4">
    <source>
        <dbReference type="EMBL" id="KKQ92511.1"/>
    </source>
</evidence>
<dbReference type="Pfam" id="PF00830">
    <property type="entry name" value="Ribosomal_L28"/>
    <property type="match status" value="1"/>
</dbReference>
<comment type="similarity">
    <text evidence="1">Belongs to the bacterial ribosomal protein bL28 family.</text>
</comment>
<evidence type="ECO:0000256" key="2">
    <source>
        <dbReference type="ARBA" id="ARBA00022980"/>
    </source>
</evidence>
<dbReference type="Gene3D" id="2.30.170.40">
    <property type="entry name" value="Ribosomal protein L28/L24"/>
    <property type="match status" value="1"/>
</dbReference>
<reference evidence="4 5" key="1">
    <citation type="journal article" date="2015" name="Nature">
        <title>rRNA introns, odd ribosomes, and small enigmatic genomes across a large radiation of phyla.</title>
        <authorList>
            <person name="Brown C.T."/>
            <person name="Hug L.A."/>
            <person name="Thomas B.C."/>
            <person name="Sharon I."/>
            <person name="Castelle C.J."/>
            <person name="Singh A."/>
            <person name="Wilkins M.J."/>
            <person name="Williams K.H."/>
            <person name="Banfield J.F."/>
        </authorList>
    </citation>
    <scope>NUCLEOTIDE SEQUENCE [LARGE SCALE GENOMIC DNA]</scope>
</reference>
<dbReference type="GO" id="GO:0005840">
    <property type="term" value="C:ribosome"/>
    <property type="evidence" value="ECO:0007669"/>
    <property type="project" value="UniProtKB-KW"/>
</dbReference>
<comment type="caution">
    <text evidence="4">The sequence shown here is derived from an EMBL/GenBank/DDBJ whole genome shotgun (WGS) entry which is preliminary data.</text>
</comment>
<gene>
    <name evidence="4" type="ORF">UT17_C0002G0174</name>
</gene>
<dbReference type="GO" id="GO:1990904">
    <property type="term" value="C:ribonucleoprotein complex"/>
    <property type="evidence" value="ECO:0007669"/>
    <property type="project" value="UniProtKB-KW"/>
</dbReference>
<dbReference type="STRING" id="1618572.UT17_C0002G0174"/>
<organism evidence="4 5">
    <name type="scientific">Candidatus Woesebacteria bacterium GW2011_GWB1_39_10</name>
    <dbReference type="NCBI Taxonomy" id="1618572"/>
    <lineage>
        <taxon>Bacteria</taxon>
        <taxon>Candidatus Woeseibacteriota</taxon>
    </lineage>
</organism>
<dbReference type="InterPro" id="IPR037147">
    <property type="entry name" value="Ribosomal_bL28_sf"/>
</dbReference>
<keyword evidence="3" id="KW-0687">Ribonucleoprotein</keyword>
<evidence type="ECO:0000256" key="3">
    <source>
        <dbReference type="ARBA" id="ARBA00023274"/>
    </source>
</evidence>
<name>A0A0G0PT32_9BACT</name>
<dbReference type="AlphaFoldDB" id="A0A0G0PT32"/>
<evidence type="ECO:0000256" key="1">
    <source>
        <dbReference type="ARBA" id="ARBA00008760"/>
    </source>
</evidence>
<keyword evidence="2 4" id="KW-0689">Ribosomal protein</keyword>
<evidence type="ECO:0000313" key="5">
    <source>
        <dbReference type="Proteomes" id="UP000034774"/>
    </source>
</evidence>
<dbReference type="InterPro" id="IPR034704">
    <property type="entry name" value="Ribosomal_bL28/bL31-like_sf"/>
</dbReference>
<dbReference type="SUPFAM" id="SSF143800">
    <property type="entry name" value="L28p-like"/>
    <property type="match status" value="1"/>
</dbReference>
<dbReference type="Proteomes" id="UP000034774">
    <property type="component" value="Unassembled WGS sequence"/>
</dbReference>
<dbReference type="InterPro" id="IPR026569">
    <property type="entry name" value="Ribosomal_bL28"/>
</dbReference>
<dbReference type="EMBL" id="LBVU01000002">
    <property type="protein sequence ID" value="KKQ92511.1"/>
    <property type="molecule type" value="Genomic_DNA"/>
</dbReference>
<sequence>MAYICDNCRKGTVSGRTSTHHRGVAGKRWKKRAQVTLRTFAPNLQKIAVMVNGKKTQMKLCTDCISKFKNVGKLAPKHTTALGMPL</sequence>
<proteinExistence type="inferred from homology"/>